<keyword evidence="1" id="KW-0812">Transmembrane</keyword>
<dbReference type="RefSeq" id="XP_002950326.1">
    <property type="nucleotide sequence ID" value="XM_002950280.1"/>
</dbReference>
<sequence length="223" mass="23899">MEDTSKGAFPILPSAIQIFTILGALYPHLDIVDDRVIIQTGRPQLEQSLHALGLGSCLLLLGFYCCQFLPPLAPLRKEYLGTLALVQIAHFTLLLGRVAFFPASFRTDSVGTLLGVVAAASVTVLILNDHLAVPARPSAAPLERQRARRAHIAVTLATHTLWLVFTLLFVLPYLSSLVPVDVPREGPYGSVAAVLAPMTALARLGVFVSGRMAAGRVAKQKTA</sequence>
<keyword evidence="1" id="KW-1133">Transmembrane helix</keyword>
<evidence type="ECO:0000256" key="1">
    <source>
        <dbReference type="SAM" id="Phobius"/>
    </source>
</evidence>
<evidence type="ECO:0000313" key="2">
    <source>
        <dbReference type="EMBL" id="EFJ48527.1"/>
    </source>
</evidence>
<feature type="transmembrane region" description="Helical" evidence="1">
    <location>
        <begin position="186"/>
        <end position="206"/>
    </location>
</feature>
<feature type="transmembrane region" description="Helical" evidence="1">
    <location>
        <begin position="152"/>
        <end position="174"/>
    </location>
</feature>
<feature type="transmembrane region" description="Helical" evidence="1">
    <location>
        <begin position="112"/>
        <end position="131"/>
    </location>
</feature>
<dbReference type="InParanoid" id="D8TV75"/>
<evidence type="ECO:0000313" key="3">
    <source>
        <dbReference type="Proteomes" id="UP000001058"/>
    </source>
</evidence>
<proteinExistence type="predicted"/>
<protein>
    <submittedName>
        <fullName evidence="2">Uncharacterized protein</fullName>
    </submittedName>
</protein>
<name>D8TV75_VOLCA</name>
<dbReference type="GeneID" id="9617497"/>
<gene>
    <name evidence="2" type="ORF">VOLCADRAFT_104708</name>
</gene>
<reference evidence="2 3" key="1">
    <citation type="journal article" date="2010" name="Science">
        <title>Genomic analysis of organismal complexity in the multicellular green alga Volvox carteri.</title>
        <authorList>
            <person name="Prochnik S.E."/>
            <person name="Umen J."/>
            <person name="Nedelcu A.M."/>
            <person name="Hallmann A."/>
            <person name="Miller S.M."/>
            <person name="Nishii I."/>
            <person name="Ferris P."/>
            <person name="Kuo A."/>
            <person name="Mitros T."/>
            <person name="Fritz-Laylin L.K."/>
            <person name="Hellsten U."/>
            <person name="Chapman J."/>
            <person name="Simakov O."/>
            <person name="Rensing S.A."/>
            <person name="Terry A."/>
            <person name="Pangilinan J."/>
            <person name="Kapitonov V."/>
            <person name="Jurka J."/>
            <person name="Salamov A."/>
            <person name="Shapiro H."/>
            <person name="Schmutz J."/>
            <person name="Grimwood J."/>
            <person name="Lindquist E."/>
            <person name="Lucas S."/>
            <person name="Grigoriev I.V."/>
            <person name="Schmitt R."/>
            <person name="Kirk D."/>
            <person name="Rokhsar D.S."/>
        </authorList>
    </citation>
    <scope>NUCLEOTIDE SEQUENCE [LARGE SCALE GENOMIC DNA]</scope>
    <source>
        <strain evidence="3">f. Nagariensis / Eve</strain>
    </source>
</reference>
<keyword evidence="3" id="KW-1185">Reference proteome</keyword>
<keyword evidence="1" id="KW-0472">Membrane</keyword>
<feature type="transmembrane region" description="Helical" evidence="1">
    <location>
        <begin position="49"/>
        <end position="67"/>
    </location>
</feature>
<accession>D8TV75</accession>
<dbReference type="AlphaFoldDB" id="D8TV75"/>
<dbReference type="OrthoDB" id="542372at2759"/>
<dbReference type="EMBL" id="GL378339">
    <property type="protein sequence ID" value="EFJ48527.1"/>
    <property type="molecule type" value="Genomic_DNA"/>
</dbReference>
<feature type="transmembrane region" description="Helical" evidence="1">
    <location>
        <begin position="7"/>
        <end position="29"/>
    </location>
</feature>
<dbReference type="KEGG" id="vcn:VOLCADRAFT_104708"/>
<dbReference type="Proteomes" id="UP000001058">
    <property type="component" value="Unassembled WGS sequence"/>
</dbReference>
<feature type="transmembrane region" description="Helical" evidence="1">
    <location>
        <begin position="79"/>
        <end position="100"/>
    </location>
</feature>
<organism evidence="3">
    <name type="scientific">Volvox carteri f. nagariensis</name>
    <dbReference type="NCBI Taxonomy" id="3068"/>
    <lineage>
        <taxon>Eukaryota</taxon>
        <taxon>Viridiplantae</taxon>
        <taxon>Chlorophyta</taxon>
        <taxon>core chlorophytes</taxon>
        <taxon>Chlorophyceae</taxon>
        <taxon>CS clade</taxon>
        <taxon>Chlamydomonadales</taxon>
        <taxon>Volvocaceae</taxon>
        <taxon>Volvox</taxon>
    </lineage>
</organism>